<keyword evidence="2" id="KW-1185">Reference proteome</keyword>
<accession>A0A4Y8D0K9</accession>
<name>A0A4Y8D0K9_9HELO</name>
<dbReference type="OrthoDB" id="3533161at2759"/>
<protein>
    <submittedName>
        <fullName evidence="1">Uncharacterized protein</fullName>
    </submittedName>
</protein>
<evidence type="ECO:0000313" key="2">
    <source>
        <dbReference type="Proteomes" id="UP000297299"/>
    </source>
</evidence>
<reference evidence="1 2" key="1">
    <citation type="submission" date="2017-11" db="EMBL/GenBank/DDBJ databases">
        <title>Comparative genomics of Botrytis spp.</title>
        <authorList>
            <person name="Valero-Jimenez C.A."/>
            <person name="Tapia P."/>
            <person name="Veloso J."/>
            <person name="Silva-Moreno E."/>
            <person name="Staats M."/>
            <person name="Valdes J.H."/>
            <person name="Van Kan J.A.L."/>
        </authorList>
    </citation>
    <scope>NUCLEOTIDE SEQUENCE [LARGE SCALE GENOMIC DNA]</scope>
    <source>
        <strain evidence="1 2">MUCL2830</strain>
    </source>
</reference>
<comment type="caution">
    <text evidence="1">The sequence shown here is derived from an EMBL/GenBank/DDBJ whole genome shotgun (WGS) entry which is preliminary data.</text>
</comment>
<dbReference type="EMBL" id="PHWZ01000189">
    <property type="protein sequence ID" value="TEY59657.1"/>
    <property type="molecule type" value="Genomic_DNA"/>
</dbReference>
<evidence type="ECO:0000313" key="1">
    <source>
        <dbReference type="EMBL" id="TEY59657.1"/>
    </source>
</evidence>
<dbReference type="AlphaFoldDB" id="A0A4Y8D0K9"/>
<sequence>MTTAIARGGSRCTCDEEGILTTSATVHDCCCINSWATELADVDWAIHDDVSGKNWGDLVLGNDAIGLLIAHGEMFC</sequence>
<proteinExistence type="predicted"/>
<dbReference type="Proteomes" id="UP000297299">
    <property type="component" value="Unassembled WGS sequence"/>
</dbReference>
<gene>
    <name evidence="1" type="ORF">BOTCAL_0189g00100</name>
</gene>
<organism evidence="1 2">
    <name type="scientific">Botryotinia calthae</name>
    <dbReference type="NCBI Taxonomy" id="38488"/>
    <lineage>
        <taxon>Eukaryota</taxon>
        <taxon>Fungi</taxon>
        <taxon>Dikarya</taxon>
        <taxon>Ascomycota</taxon>
        <taxon>Pezizomycotina</taxon>
        <taxon>Leotiomycetes</taxon>
        <taxon>Helotiales</taxon>
        <taxon>Sclerotiniaceae</taxon>
        <taxon>Botryotinia</taxon>
    </lineage>
</organism>